<evidence type="ECO:0000256" key="1">
    <source>
        <dbReference type="ARBA" id="ARBA00022801"/>
    </source>
</evidence>
<keyword evidence="1" id="KW-0378">Hydrolase</keyword>
<comment type="caution">
    <text evidence="3">The sequence shown here is derived from an EMBL/GenBank/DDBJ whole genome shotgun (WGS) entry which is preliminary data.</text>
</comment>
<dbReference type="InterPro" id="IPR029058">
    <property type="entry name" value="AB_hydrolase_fold"/>
</dbReference>
<keyword evidence="4" id="KW-1185">Reference proteome</keyword>
<reference evidence="3 4" key="1">
    <citation type="submission" date="2020-08" db="EMBL/GenBank/DDBJ databases">
        <title>Sequencing the genomes of 1000 actinobacteria strains.</title>
        <authorList>
            <person name="Klenk H.-P."/>
        </authorList>
    </citation>
    <scope>NUCLEOTIDE SEQUENCE [LARGE SCALE GENOMIC DNA]</scope>
    <source>
        <strain evidence="3 4">DSM 44230</strain>
    </source>
</reference>
<feature type="domain" description="AB hydrolase-1" evidence="2">
    <location>
        <begin position="27"/>
        <end position="152"/>
    </location>
</feature>
<dbReference type="InterPro" id="IPR050266">
    <property type="entry name" value="AB_hydrolase_sf"/>
</dbReference>
<dbReference type="Gene3D" id="3.40.50.1820">
    <property type="entry name" value="alpha/beta hydrolase"/>
    <property type="match status" value="1"/>
</dbReference>
<dbReference type="PANTHER" id="PTHR43798:SF31">
    <property type="entry name" value="AB HYDROLASE SUPERFAMILY PROTEIN YCLE"/>
    <property type="match status" value="1"/>
</dbReference>
<dbReference type="EMBL" id="JACHMH010000001">
    <property type="protein sequence ID" value="MBB4680816.1"/>
    <property type="molecule type" value="Genomic_DNA"/>
</dbReference>
<dbReference type="AlphaFoldDB" id="A0A7W7CGJ4"/>
<dbReference type="InterPro" id="IPR000073">
    <property type="entry name" value="AB_hydrolase_1"/>
</dbReference>
<evidence type="ECO:0000313" key="4">
    <source>
        <dbReference type="Proteomes" id="UP000533598"/>
    </source>
</evidence>
<protein>
    <submittedName>
        <fullName evidence="3">Pimeloyl-ACP methyl ester carboxylesterase</fullName>
    </submittedName>
</protein>
<dbReference type="GO" id="GO:0016020">
    <property type="term" value="C:membrane"/>
    <property type="evidence" value="ECO:0007669"/>
    <property type="project" value="TreeGrafter"/>
</dbReference>
<organism evidence="3 4">
    <name type="scientific">Crossiella cryophila</name>
    <dbReference type="NCBI Taxonomy" id="43355"/>
    <lineage>
        <taxon>Bacteria</taxon>
        <taxon>Bacillati</taxon>
        <taxon>Actinomycetota</taxon>
        <taxon>Actinomycetes</taxon>
        <taxon>Pseudonocardiales</taxon>
        <taxon>Pseudonocardiaceae</taxon>
        <taxon>Crossiella</taxon>
    </lineage>
</organism>
<evidence type="ECO:0000259" key="2">
    <source>
        <dbReference type="Pfam" id="PF00561"/>
    </source>
</evidence>
<dbReference type="Proteomes" id="UP000533598">
    <property type="component" value="Unassembled WGS sequence"/>
</dbReference>
<name>A0A7W7CGJ4_9PSEU</name>
<accession>A0A7W7CGJ4</accession>
<dbReference type="SUPFAM" id="SSF53474">
    <property type="entry name" value="alpha/beta-Hydrolases"/>
    <property type="match status" value="1"/>
</dbReference>
<proteinExistence type="predicted"/>
<evidence type="ECO:0000313" key="3">
    <source>
        <dbReference type="EMBL" id="MBB4680816.1"/>
    </source>
</evidence>
<sequence>MAVVQANGIRMHVQRMAARNTTAANPPTVVFIHGIGTDSLASFYFTLAGPVAAAGHQVVAYDLRGHGRSERTENGYRVADSVADLAALLDELEIAGPVHLVGNSFGGTVSFSFAATFPERVASLVVIESEPTSDEWSAKMGSLLGRARAQLQHAEALEWITENRGGHTSKLAKAAGRMLHTTAIADELPTGPILTAEQVGAIGVPVLAVFGSESDLVEQAPILEAALPHCRTVIVPGQEHSVLVEAPKVMRELLLDWLTEHGAKVAV</sequence>
<dbReference type="PRINTS" id="PR00111">
    <property type="entry name" value="ABHYDROLASE"/>
</dbReference>
<dbReference type="PANTHER" id="PTHR43798">
    <property type="entry name" value="MONOACYLGLYCEROL LIPASE"/>
    <property type="match status" value="1"/>
</dbReference>
<gene>
    <name evidence="3" type="ORF">HNR67_006934</name>
</gene>
<dbReference type="GO" id="GO:0016787">
    <property type="term" value="F:hydrolase activity"/>
    <property type="evidence" value="ECO:0007669"/>
    <property type="project" value="UniProtKB-KW"/>
</dbReference>
<dbReference type="Pfam" id="PF00561">
    <property type="entry name" value="Abhydrolase_1"/>
    <property type="match status" value="1"/>
</dbReference>